<evidence type="ECO:0000313" key="6">
    <source>
        <dbReference type="EMBL" id="PYI52624.1"/>
    </source>
</evidence>
<dbReference type="InterPro" id="IPR009057">
    <property type="entry name" value="Homeodomain-like_sf"/>
</dbReference>
<protein>
    <recommendedName>
        <fullName evidence="5">HTH tetR-type domain-containing protein</fullName>
    </recommendedName>
</protein>
<evidence type="ECO:0000256" key="2">
    <source>
        <dbReference type="ARBA" id="ARBA00023125"/>
    </source>
</evidence>
<gene>
    <name evidence="6" type="ORF">DLM86_20880</name>
</gene>
<dbReference type="Gene3D" id="1.10.357.10">
    <property type="entry name" value="Tetracycline Repressor, domain 2"/>
    <property type="match status" value="1"/>
</dbReference>
<dbReference type="GO" id="GO:0000976">
    <property type="term" value="F:transcription cis-regulatory region binding"/>
    <property type="evidence" value="ECO:0007669"/>
    <property type="project" value="TreeGrafter"/>
</dbReference>
<evidence type="ECO:0000256" key="1">
    <source>
        <dbReference type="ARBA" id="ARBA00023015"/>
    </source>
</evidence>
<dbReference type="SUPFAM" id="SSF46689">
    <property type="entry name" value="Homeodomain-like"/>
    <property type="match status" value="1"/>
</dbReference>
<dbReference type="PANTHER" id="PTHR30055:SF234">
    <property type="entry name" value="HTH-TYPE TRANSCRIPTIONAL REGULATOR BETI"/>
    <property type="match status" value="1"/>
</dbReference>
<reference evidence="6 7" key="1">
    <citation type="submission" date="2018-05" db="EMBL/GenBank/DDBJ databases">
        <title>Paenibacillus flagellatus sp. nov., isolated from selenium mineral soil.</title>
        <authorList>
            <person name="Dai X."/>
        </authorList>
    </citation>
    <scope>NUCLEOTIDE SEQUENCE [LARGE SCALE GENOMIC DNA]</scope>
    <source>
        <strain evidence="6 7">DXL2</strain>
    </source>
</reference>
<dbReference type="Pfam" id="PF00440">
    <property type="entry name" value="TetR_N"/>
    <property type="match status" value="1"/>
</dbReference>
<keyword evidence="3" id="KW-0804">Transcription</keyword>
<accession>A0A2V5K410</accession>
<dbReference type="RefSeq" id="WP_110841993.1">
    <property type="nucleotide sequence ID" value="NZ_QJVJ01000009.1"/>
</dbReference>
<evidence type="ECO:0000256" key="4">
    <source>
        <dbReference type="PROSITE-ProRule" id="PRU00335"/>
    </source>
</evidence>
<dbReference type="PANTHER" id="PTHR30055">
    <property type="entry name" value="HTH-TYPE TRANSCRIPTIONAL REGULATOR RUTR"/>
    <property type="match status" value="1"/>
</dbReference>
<evidence type="ECO:0000256" key="3">
    <source>
        <dbReference type="ARBA" id="ARBA00023163"/>
    </source>
</evidence>
<feature type="DNA-binding region" description="H-T-H motif" evidence="4">
    <location>
        <begin position="35"/>
        <end position="54"/>
    </location>
</feature>
<dbReference type="AlphaFoldDB" id="A0A2V5K410"/>
<feature type="domain" description="HTH tetR-type" evidence="5">
    <location>
        <begin position="12"/>
        <end position="72"/>
    </location>
</feature>
<dbReference type="InterPro" id="IPR036271">
    <property type="entry name" value="Tet_transcr_reg_TetR-rel_C_sf"/>
</dbReference>
<dbReference type="OrthoDB" id="509229at2"/>
<evidence type="ECO:0000259" key="5">
    <source>
        <dbReference type="PROSITE" id="PS50977"/>
    </source>
</evidence>
<dbReference type="EMBL" id="QJVJ01000009">
    <property type="protein sequence ID" value="PYI52624.1"/>
    <property type="molecule type" value="Genomic_DNA"/>
</dbReference>
<keyword evidence="1" id="KW-0805">Transcription regulation</keyword>
<organism evidence="6 7">
    <name type="scientific">Paenibacillus flagellatus</name>
    <dbReference type="NCBI Taxonomy" id="2211139"/>
    <lineage>
        <taxon>Bacteria</taxon>
        <taxon>Bacillati</taxon>
        <taxon>Bacillota</taxon>
        <taxon>Bacilli</taxon>
        <taxon>Bacillales</taxon>
        <taxon>Paenibacillaceae</taxon>
        <taxon>Paenibacillus</taxon>
    </lineage>
</organism>
<evidence type="ECO:0000313" key="7">
    <source>
        <dbReference type="Proteomes" id="UP000247476"/>
    </source>
</evidence>
<dbReference type="SUPFAM" id="SSF48498">
    <property type="entry name" value="Tetracyclin repressor-like, C-terminal domain"/>
    <property type="match status" value="1"/>
</dbReference>
<dbReference type="Proteomes" id="UP000247476">
    <property type="component" value="Unassembled WGS sequence"/>
</dbReference>
<sequence length="211" mass="24622">MLDRWFPAKESAGTKRKIIEAAIELFSRNGFSAVSVREITKQVGIKESALYNHYKTKDEILETIYAMFREDRRQHALPPIGKLDEIVKAVPPETFLLQGFESFKQTVGDPLLVNIWRILNIEQYRDSRARDIILEDVYKGTIGFLEAAFAKMIAYGTIKPLDPRMLAFEYQYPLFAVMTEYVLLQFDGRDTRELEERVERHIRAFIDRVKP</sequence>
<dbReference type="InterPro" id="IPR001647">
    <property type="entry name" value="HTH_TetR"/>
</dbReference>
<proteinExistence type="predicted"/>
<dbReference type="GO" id="GO:0003700">
    <property type="term" value="F:DNA-binding transcription factor activity"/>
    <property type="evidence" value="ECO:0007669"/>
    <property type="project" value="TreeGrafter"/>
</dbReference>
<comment type="caution">
    <text evidence="6">The sequence shown here is derived from an EMBL/GenBank/DDBJ whole genome shotgun (WGS) entry which is preliminary data.</text>
</comment>
<dbReference type="PROSITE" id="PS50977">
    <property type="entry name" value="HTH_TETR_2"/>
    <property type="match status" value="1"/>
</dbReference>
<dbReference type="InterPro" id="IPR050109">
    <property type="entry name" value="HTH-type_TetR-like_transc_reg"/>
</dbReference>
<name>A0A2V5K410_9BACL</name>
<keyword evidence="7" id="KW-1185">Reference proteome</keyword>
<dbReference type="PRINTS" id="PR00455">
    <property type="entry name" value="HTHTETR"/>
</dbReference>
<keyword evidence="2 4" id="KW-0238">DNA-binding</keyword>